<gene>
    <name evidence="2" type="ORF">QE152_g4409</name>
</gene>
<evidence type="ECO:0000313" key="3">
    <source>
        <dbReference type="Proteomes" id="UP001458880"/>
    </source>
</evidence>
<dbReference type="EMBL" id="JASPKY010000022">
    <property type="protein sequence ID" value="KAK9752163.1"/>
    <property type="molecule type" value="Genomic_DNA"/>
</dbReference>
<evidence type="ECO:0000313" key="2">
    <source>
        <dbReference type="EMBL" id="KAK9752163.1"/>
    </source>
</evidence>
<dbReference type="Proteomes" id="UP001458880">
    <property type="component" value="Unassembled WGS sequence"/>
</dbReference>
<feature type="compositionally biased region" description="Polar residues" evidence="1">
    <location>
        <begin position="58"/>
        <end position="71"/>
    </location>
</feature>
<proteinExistence type="predicted"/>
<feature type="compositionally biased region" description="Polar residues" evidence="1">
    <location>
        <begin position="1"/>
        <end position="21"/>
    </location>
</feature>
<accession>A0AAW1N2I7</accession>
<comment type="caution">
    <text evidence="2">The sequence shown here is derived from an EMBL/GenBank/DDBJ whole genome shotgun (WGS) entry which is preliminary data.</text>
</comment>
<feature type="region of interest" description="Disordered" evidence="1">
    <location>
        <begin position="1"/>
        <end position="33"/>
    </location>
</feature>
<sequence length="71" mass="7814">MGSNKTTERNGNSLHQGIQQQRRPRKIASCSDFRYPTATQTAQDCQLLGIPGSEKNTKGTGTKQHPTTLQN</sequence>
<name>A0AAW1N2I7_POPJA</name>
<keyword evidence="3" id="KW-1185">Reference proteome</keyword>
<feature type="region of interest" description="Disordered" evidence="1">
    <location>
        <begin position="46"/>
        <end position="71"/>
    </location>
</feature>
<evidence type="ECO:0000256" key="1">
    <source>
        <dbReference type="SAM" id="MobiDB-lite"/>
    </source>
</evidence>
<reference evidence="2 3" key="1">
    <citation type="journal article" date="2024" name="BMC Genomics">
        <title>De novo assembly and annotation of Popillia japonica's genome with initial clues to its potential as an invasive pest.</title>
        <authorList>
            <person name="Cucini C."/>
            <person name="Boschi S."/>
            <person name="Funari R."/>
            <person name="Cardaioli E."/>
            <person name="Iannotti N."/>
            <person name="Marturano G."/>
            <person name="Paoli F."/>
            <person name="Bruttini M."/>
            <person name="Carapelli A."/>
            <person name="Frati F."/>
            <person name="Nardi F."/>
        </authorList>
    </citation>
    <scope>NUCLEOTIDE SEQUENCE [LARGE SCALE GENOMIC DNA]</scope>
    <source>
        <strain evidence="2">DMR45628</strain>
    </source>
</reference>
<dbReference type="AlphaFoldDB" id="A0AAW1N2I7"/>
<organism evidence="2 3">
    <name type="scientific">Popillia japonica</name>
    <name type="common">Japanese beetle</name>
    <dbReference type="NCBI Taxonomy" id="7064"/>
    <lineage>
        <taxon>Eukaryota</taxon>
        <taxon>Metazoa</taxon>
        <taxon>Ecdysozoa</taxon>
        <taxon>Arthropoda</taxon>
        <taxon>Hexapoda</taxon>
        <taxon>Insecta</taxon>
        <taxon>Pterygota</taxon>
        <taxon>Neoptera</taxon>
        <taxon>Endopterygota</taxon>
        <taxon>Coleoptera</taxon>
        <taxon>Polyphaga</taxon>
        <taxon>Scarabaeiformia</taxon>
        <taxon>Scarabaeidae</taxon>
        <taxon>Rutelinae</taxon>
        <taxon>Popillia</taxon>
    </lineage>
</organism>
<protein>
    <submittedName>
        <fullName evidence="2">Uncharacterized protein</fullName>
    </submittedName>
</protein>